<evidence type="ECO:0000256" key="1">
    <source>
        <dbReference type="SAM" id="SignalP"/>
    </source>
</evidence>
<sequence length="246" mass="27974">MKLLGKFITLSLFSISYITSAQQIQTDRPNETEGPNAVARHHLQIESGFIFEQEDNKKIFEVPQIVLRYGLVKNLEFRIESALKTEQEQNDNHYGIDPIAVGLKYHIADHKGAIPDIALFGRTSIPWLADNAYQEPKYSPELRILVQHELSKSSHLGYNTGVHWLPERSNPEYIYTISADHSLTRKIKLVVEVYGFAEPDHHAKNKADAALLFLVNNNLQLDFIAGTGIMHAYSDRFAEIGLSYRI</sequence>
<feature type="chain" id="PRO_5046718585" description="Transporter" evidence="1">
    <location>
        <begin position="22"/>
        <end position="246"/>
    </location>
</feature>
<name>A0ABX2XPQ6_9FLAO</name>
<feature type="signal peptide" evidence="1">
    <location>
        <begin position="1"/>
        <end position="21"/>
    </location>
</feature>
<dbReference type="Proteomes" id="UP000093343">
    <property type="component" value="Unassembled WGS sequence"/>
</dbReference>
<dbReference type="Pfam" id="PF13557">
    <property type="entry name" value="Phenol_MetA_deg"/>
    <property type="match status" value="1"/>
</dbReference>
<reference evidence="3" key="1">
    <citation type="submission" date="2016-03" db="EMBL/GenBank/DDBJ databases">
        <title>Draft genome sequence of Paenibacillus glacialis DSM 22343.</title>
        <authorList>
            <person name="Shin S.-K."/>
            <person name="Yi H."/>
        </authorList>
    </citation>
    <scope>NUCLEOTIDE SEQUENCE [LARGE SCALE GENOMIC DNA]</scope>
    <source>
        <strain evidence="3">CCUG 60099</strain>
    </source>
</reference>
<comment type="caution">
    <text evidence="2">The sequence shown here is derived from an EMBL/GenBank/DDBJ whole genome shotgun (WGS) entry which is preliminary data.</text>
</comment>
<organism evidence="2 3">
    <name type="scientific">Flavobacterium piscis</name>
    <dbReference type="NCBI Taxonomy" id="1114874"/>
    <lineage>
        <taxon>Bacteria</taxon>
        <taxon>Pseudomonadati</taxon>
        <taxon>Bacteroidota</taxon>
        <taxon>Flavobacteriia</taxon>
        <taxon>Flavobacteriales</taxon>
        <taxon>Flavobacteriaceae</taxon>
        <taxon>Flavobacterium</taxon>
    </lineage>
</organism>
<dbReference type="InterPro" id="IPR025737">
    <property type="entry name" value="FApF"/>
</dbReference>
<proteinExistence type="predicted"/>
<evidence type="ECO:0000313" key="3">
    <source>
        <dbReference type="Proteomes" id="UP000093343"/>
    </source>
</evidence>
<protein>
    <recommendedName>
        <fullName evidence="4">Transporter</fullName>
    </recommendedName>
</protein>
<accession>A0ABX2XPQ6</accession>
<keyword evidence="3" id="KW-1185">Reference proteome</keyword>
<evidence type="ECO:0000313" key="2">
    <source>
        <dbReference type="EMBL" id="OCB78224.1"/>
    </source>
</evidence>
<keyword evidence="1" id="KW-0732">Signal</keyword>
<evidence type="ECO:0008006" key="4">
    <source>
        <dbReference type="Google" id="ProtNLM"/>
    </source>
</evidence>
<dbReference type="EMBL" id="LVEN01000001">
    <property type="protein sequence ID" value="OCB78224.1"/>
    <property type="molecule type" value="Genomic_DNA"/>
</dbReference>
<dbReference type="RefSeq" id="WP_065447548.1">
    <property type="nucleotide sequence ID" value="NZ_LVEN01000001.1"/>
</dbReference>
<gene>
    <name evidence="2" type="ORF">FLP_00515</name>
</gene>